<name>A0ABD0QAM2_CIRMR</name>
<gene>
    <name evidence="2" type="ORF">M9458_022679</name>
</gene>
<dbReference type="Proteomes" id="UP001529510">
    <property type="component" value="Unassembled WGS sequence"/>
</dbReference>
<sequence>MISTVSTGPGPTGAARVNEPDQSAAGHAKGPVSLQTLLDLLVGVYQEFSSPALIREKHVQRFLQW</sequence>
<feature type="non-terminal residue" evidence="2">
    <location>
        <position position="65"/>
    </location>
</feature>
<protein>
    <submittedName>
        <fullName evidence="2">Uncharacterized protein</fullName>
    </submittedName>
</protein>
<reference evidence="2 3" key="1">
    <citation type="submission" date="2024-05" db="EMBL/GenBank/DDBJ databases">
        <title>Genome sequencing and assembly of Indian major carp, Cirrhinus mrigala (Hamilton, 1822).</title>
        <authorList>
            <person name="Mohindra V."/>
            <person name="Chowdhury L.M."/>
            <person name="Lal K."/>
            <person name="Jena J.K."/>
        </authorList>
    </citation>
    <scope>NUCLEOTIDE SEQUENCE [LARGE SCALE GENOMIC DNA]</scope>
    <source>
        <strain evidence="2">CM1030</strain>
        <tissue evidence="2">Blood</tissue>
    </source>
</reference>
<proteinExistence type="predicted"/>
<accession>A0ABD0QAM2</accession>
<evidence type="ECO:0000256" key="1">
    <source>
        <dbReference type="SAM" id="MobiDB-lite"/>
    </source>
</evidence>
<feature type="region of interest" description="Disordered" evidence="1">
    <location>
        <begin position="1"/>
        <end position="28"/>
    </location>
</feature>
<evidence type="ECO:0000313" key="3">
    <source>
        <dbReference type="Proteomes" id="UP001529510"/>
    </source>
</evidence>
<dbReference type="AlphaFoldDB" id="A0ABD0QAM2"/>
<comment type="caution">
    <text evidence="2">The sequence shown here is derived from an EMBL/GenBank/DDBJ whole genome shotgun (WGS) entry which is preliminary data.</text>
</comment>
<keyword evidence="3" id="KW-1185">Reference proteome</keyword>
<organism evidence="2 3">
    <name type="scientific">Cirrhinus mrigala</name>
    <name type="common">Mrigala</name>
    <dbReference type="NCBI Taxonomy" id="683832"/>
    <lineage>
        <taxon>Eukaryota</taxon>
        <taxon>Metazoa</taxon>
        <taxon>Chordata</taxon>
        <taxon>Craniata</taxon>
        <taxon>Vertebrata</taxon>
        <taxon>Euteleostomi</taxon>
        <taxon>Actinopterygii</taxon>
        <taxon>Neopterygii</taxon>
        <taxon>Teleostei</taxon>
        <taxon>Ostariophysi</taxon>
        <taxon>Cypriniformes</taxon>
        <taxon>Cyprinidae</taxon>
        <taxon>Labeoninae</taxon>
        <taxon>Labeonini</taxon>
        <taxon>Cirrhinus</taxon>
    </lineage>
</organism>
<dbReference type="EMBL" id="JAMKFB020000010">
    <property type="protein sequence ID" value="KAL0183304.1"/>
    <property type="molecule type" value="Genomic_DNA"/>
</dbReference>
<evidence type="ECO:0000313" key="2">
    <source>
        <dbReference type="EMBL" id="KAL0183304.1"/>
    </source>
</evidence>